<dbReference type="SUPFAM" id="SSF53335">
    <property type="entry name" value="S-adenosyl-L-methionine-dependent methyltransferases"/>
    <property type="match status" value="1"/>
</dbReference>
<evidence type="ECO:0000259" key="1">
    <source>
        <dbReference type="Pfam" id="PF00534"/>
    </source>
</evidence>
<name>A0A934RXN1_9BACT</name>
<dbReference type="Gene3D" id="3.40.50.2000">
    <property type="entry name" value="Glycogen Phosphorylase B"/>
    <property type="match status" value="2"/>
</dbReference>
<dbReference type="InterPro" id="IPR029063">
    <property type="entry name" value="SAM-dependent_MTases_sf"/>
</dbReference>
<dbReference type="InterPro" id="IPR001296">
    <property type="entry name" value="Glyco_trans_1"/>
</dbReference>
<comment type="caution">
    <text evidence="2">The sequence shown here is derived from an EMBL/GenBank/DDBJ whole genome shotgun (WGS) entry which is preliminary data.</text>
</comment>
<dbReference type="EMBL" id="JAENIL010000027">
    <property type="protein sequence ID" value="MBK1878218.1"/>
    <property type="molecule type" value="Genomic_DNA"/>
</dbReference>
<dbReference type="GO" id="GO:0016757">
    <property type="term" value="F:glycosyltransferase activity"/>
    <property type="evidence" value="ECO:0007669"/>
    <property type="project" value="InterPro"/>
</dbReference>
<dbReference type="Proteomes" id="UP000617628">
    <property type="component" value="Unassembled WGS sequence"/>
</dbReference>
<feature type="domain" description="Glycosyl transferase family 1" evidence="1">
    <location>
        <begin position="166"/>
        <end position="330"/>
    </location>
</feature>
<protein>
    <submittedName>
        <fullName evidence="2">Glycosyltransferase</fullName>
    </submittedName>
</protein>
<dbReference type="AlphaFoldDB" id="A0A934RXN1"/>
<dbReference type="CDD" id="cd03801">
    <property type="entry name" value="GT4_PimA-like"/>
    <property type="match status" value="1"/>
</dbReference>
<dbReference type="Pfam" id="PF00534">
    <property type="entry name" value="Glycos_transf_1"/>
    <property type="match status" value="1"/>
</dbReference>
<dbReference type="SUPFAM" id="SSF53756">
    <property type="entry name" value="UDP-Glycosyltransferase/glycogen phosphorylase"/>
    <property type="match status" value="1"/>
</dbReference>
<accession>A0A934RXN1</accession>
<dbReference type="Gene3D" id="3.40.50.720">
    <property type="entry name" value="NAD(P)-binding Rossmann-like Domain"/>
    <property type="match status" value="1"/>
</dbReference>
<evidence type="ECO:0000313" key="2">
    <source>
        <dbReference type="EMBL" id="MBK1878218.1"/>
    </source>
</evidence>
<dbReference type="PANTHER" id="PTHR12526">
    <property type="entry name" value="GLYCOSYLTRANSFERASE"/>
    <property type="match status" value="1"/>
</dbReference>
<sequence>MKFIFINPDGDTPNGVLSLGAFIHDNCPESYFLSLNGPSSRFAKDRQTSLPLADSHNPDKVASKILEIVAQEENETFAVIPNAGIIPNLGALKSMEDASRGNRIRILGTIHRDSPNAYNDLVPNEERFSAFFAVSEKATTELRDRLPHRSKEIFELPLPNPYQGPKSSANPTEPLRLAYTGRLEEPDKRVSRLLEVAQNLTERSVPFRLQIIGEGRERPRLEASAERLGLAPFIVFRGSLDREALFEELTNNDIILLCSAFEGTPVSIIEGMAAGNCPVVMDIESGIRSLIENNKSGFIVPQGDTDQMAAAIHDLHLDRSRLQAIKNEATAQIERKHSPERFIRTLGIILDQVSHSQAPKLTKPLSLPPMQASIQSILQIAERSAKTAIFGGGFFGRSLADSCLDSKIQIFCIVDSDTSKSGQKYMGIPIQAPQDLESLLPEQILIGSADFANDIISQIKELYRSFDTPLPKIVAAGNDEMPFDRTEF</sequence>
<reference evidence="2" key="1">
    <citation type="submission" date="2021-01" db="EMBL/GenBank/DDBJ databases">
        <title>Modified the classification status of verrucomicrobia.</title>
        <authorList>
            <person name="Feng X."/>
        </authorList>
    </citation>
    <scope>NUCLEOTIDE SEQUENCE</scope>
    <source>
        <strain evidence="2">KCTC 13126</strain>
    </source>
</reference>
<dbReference type="RefSeq" id="WP_200356430.1">
    <property type="nucleotide sequence ID" value="NZ_JAENIL010000027.1"/>
</dbReference>
<proteinExistence type="predicted"/>
<evidence type="ECO:0000313" key="3">
    <source>
        <dbReference type="Proteomes" id="UP000617628"/>
    </source>
</evidence>
<gene>
    <name evidence="2" type="ORF">JIN87_15165</name>
</gene>
<keyword evidence="3" id="KW-1185">Reference proteome</keyword>
<organism evidence="2 3">
    <name type="scientific">Pelagicoccus mobilis</name>
    <dbReference type="NCBI Taxonomy" id="415221"/>
    <lineage>
        <taxon>Bacteria</taxon>
        <taxon>Pseudomonadati</taxon>
        <taxon>Verrucomicrobiota</taxon>
        <taxon>Opitutia</taxon>
        <taxon>Puniceicoccales</taxon>
        <taxon>Pelagicoccaceae</taxon>
        <taxon>Pelagicoccus</taxon>
    </lineage>
</organism>